<comment type="caution">
    <text evidence="2">The sequence shown here is derived from an EMBL/GenBank/DDBJ whole genome shotgun (WGS) entry which is preliminary data.</text>
</comment>
<dbReference type="RefSeq" id="WP_005658748.1">
    <property type="nucleotide sequence ID" value="NZ_ABTR02000001.1"/>
</dbReference>
<gene>
    <name evidence="2" type="ORF">Dpep_0162</name>
</gene>
<dbReference type="EMBL" id="ABTR02000001">
    <property type="protein sequence ID" value="EFC90194.1"/>
    <property type="molecule type" value="Genomic_DNA"/>
</dbReference>
<dbReference type="PANTHER" id="PTHR41324">
    <property type="entry name" value="MEMBRANE PROTEIN-RELATED"/>
    <property type="match status" value="1"/>
</dbReference>
<feature type="transmembrane region" description="Helical" evidence="1">
    <location>
        <begin position="244"/>
        <end position="265"/>
    </location>
</feature>
<feature type="transmembrane region" description="Helical" evidence="1">
    <location>
        <begin position="12"/>
        <end position="34"/>
    </location>
</feature>
<organism evidence="2 3">
    <name type="scientific">Dethiosulfovibrio peptidovorans DSM 11002</name>
    <dbReference type="NCBI Taxonomy" id="469381"/>
    <lineage>
        <taxon>Bacteria</taxon>
        <taxon>Thermotogati</taxon>
        <taxon>Synergistota</taxon>
        <taxon>Synergistia</taxon>
        <taxon>Synergistales</taxon>
        <taxon>Dethiosulfovibrionaceae</taxon>
        <taxon>Dethiosulfovibrio</taxon>
    </lineage>
</organism>
<feature type="transmembrane region" description="Helical" evidence="1">
    <location>
        <begin position="101"/>
        <end position="123"/>
    </location>
</feature>
<keyword evidence="3" id="KW-1185">Reference proteome</keyword>
<dbReference type="InterPro" id="IPR018710">
    <property type="entry name" value="DUF2232"/>
</dbReference>
<dbReference type="OrthoDB" id="3638at2"/>
<feature type="transmembrane region" description="Helical" evidence="1">
    <location>
        <begin position="211"/>
        <end position="232"/>
    </location>
</feature>
<feature type="transmembrane region" description="Helical" evidence="1">
    <location>
        <begin position="169"/>
        <end position="191"/>
    </location>
</feature>
<dbReference type="PaxDb" id="469381-Dpep_0162"/>
<proteinExistence type="predicted"/>
<evidence type="ECO:0000256" key="1">
    <source>
        <dbReference type="SAM" id="Phobius"/>
    </source>
</evidence>
<accession>D2Z2X6</accession>
<keyword evidence="1" id="KW-0812">Transmembrane</keyword>
<feature type="transmembrane region" description="Helical" evidence="1">
    <location>
        <begin position="77"/>
        <end position="95"/>
    </location>
</feature>
<sequence length="313" mass="33926">MNGTKSLVESSLLTGLAVVLFLAARFIPVAGIVLSLLCPAPLVVLGLRHRPQRAALALCVATAIVGLLGGPISSISFFLGFGILGVGLGILAARFDKAVDIMLYGIVLSLVSKLILMSVLTWITGVNPFDPDVEQLRATMTKVFSLYGGGDVESIEGVKTQMEMTLKAIPLMFPAMITMASALDCLLSYVVSRRILLRIGGGSLPPVPPFGSWRFPKSLFWAFALSVLLLVFESSMKDPLLSRVGLNLRLLVSMLFMIQGMAVGWDYMDFRGVGKGWRYALLALAVLIPLLSQVAVIAGLLDIWIDLRKRYRR</sequence>
<reference evidence="2 3" key="1">
    <citation type="journal article" date="2010" name="Stand. Genomic Sci.">
        <title>Permanent draft genome sequence of Dethiosulfovibrio peptidovorans type strain (SEBR 4207).</title>
        <authorList>
            <person name="Labutti K."/>
            <person name="Mayilraj S."/>
            <person name="Clum A."/>
            <person name="Lucas S."/>
            <person name="Glavina Del Rio T."/>
            <person name="Nolan M."/>
            <person name="Tice H."/>
            <person name="Cheng J.F."/>
            <person name="Pitluck S."/>
            <person name="Liolios K."/>
            <person name="Ivanova N."/>
            <person name="Mavromatis K."/>
            <person name="Mikhailova N."/>
            <person name="Pati A."/>
            <person name="Goodwin L."/>
            <person name="Chen A."/>
            <person name="Palaniappan K."/>
            <person name="Land M."/>
            <person name="Hauser L."/>
            <person name="Chang Y.J."/>
            <person name="Jeffries C.D."/>
            <person name="Rohde M."/>
            <person name="Spring S."/>
            <person name="Goker M."/>
            <person name="Woyke T."/>
            <person name="Bristow J."/>
            <person name="Eisen J.A."/>
            <person name="Markowitz V."/>
            <person name="Hugenholtz P."/>
            <person name="Kyrpides N.C."/>
            <person name="Klenk H.P."/>
            <person name="Lapidus A."/>
        </authorList>
    </citation>
    <scope>NUCLEOTIDE SEQUENCE [LARGE SCALE GENOMIC DNA]</scope>
    <source>
        <strain evidence="2 3">DSM 11002</strain>
    </source>
</reference>
<dbReference type="Pfam" id="PF09991">
    <property type="entry name" value="DUF2232"/>
    <property type="match status" value="1"/>
</dbReference>
<dbReference type="Proteomes" id="UP000006427">
    <property type="component" value="Unassembled WGS sequence"/>
</dbReference>
<keyword evidence="1" id="KW-0472">Membrane</keyword>
<protein>
    <submittedName>
        <fullName evidence="2">Membrane protein-like protein</fullName>
    </submittedName>
</protein>
<dbReference type="STRING" id="469381.Dpep_0162"/>
<keyword evidence="1" id="KW-1133">Transmembrane helix</keyword>
<name>D2Z2X6_9BACT</name>
<dbReference type="PANTHER" id="PTHR41324:SF1">
    <property type="entry name" value="DUF2232 DOMAIN-CONTAINING PROTEIN"/>
    <property type="match status" value="1"/>
</dbReference>
<evidence type="ECO:0000313" key="3">
    <source>
        <dbReference type="Proteomes" id="UP000006427"/>
    </source>
</evidence>
<evidence type="ECO:0000313" key="2">
    <source>
        <dbReference type="EMBL" id="EFC90194.1"/>
    </source>
</evidence>
<feature type="transmembrane region" description="Helical" evidence="1">
    <location>
        <begin position="277"/>
        <end position="305"/>
    </location>
</feature>
<dbReference type="eggNOG" id="COG4241">
    <property type="taxonomic scope" value="Bacteria"/>
</dbReference>
<dbReference type="AlphaFoldDB" id="D2Z2X6"/>